<sequence length="107" mass="12104">MSAVNSRFKAFRSFSSCMPYQKQKSSPERQLSSFLASLSPLKSIPSVTTEGIVKFLISKDGTGRTVVHTRACDRKVCECRRRLTAVSVDSPIRKLRAIYKFTPLRLF</sequence>
<dbReference type="PROSITE" id="PS51697">
    <property type="entry name" value="ALOG"/>
    <property type="match status" value="1"/>
</dbReference>
<proteinExistence type="inferred from homology"/>
<dbReference type="Pfam" id="PF04852">
    <property type="entry name" value="ALOG_dom"/>
    <property type="match status" value="1"/>
</dbReference>
<keyword evidence="9" id="KW-1185">Reference proteome</keyword>
<feature type="domain" description="ALOG" evidence="7">
    <location>
        <begin position="19"/>
        <end position="107"/>
    </location>
</feature>
<evidence type="ECO:0000256" key="3">
    <source>
        <dbReference type="ARBA" id="ARBA00023015"/>
    </source>
</evidence>
<reference evidence="8 9" key="1">
    <citation type="submission" date="2022-05" db="EMBL/GenBank/DDBJ databases">
        <authorList>
            <consortium name="Genoscope - CEA"/>
            <person name="William W."/>
        </authorList>
    </citation>
    <scope>NUCLEOTIDE SEQUENCE [LARGE SCALE GENOMIC DNA]</scope>
</reference>
<evidence type="ECO:0000259" key="7">
    <source>
        <dbReference type="PROSITE" id="PS51697"/>
    </source>
</evidence>
<organism evidence="8 9">
    <name type="scientific">Porites evermanni</name>
    <dbReference type="NCBI Taxonomy" id="104178"/>
    <lineage>
        <taxon>Eukaryota</taxon>
        <taxon>Metazoa</taxon>
        <taxon>Cnidaria</taxon>
        <taxon>Anthozoa</taxon>
        <taxon>Hexacorallia</taxon>
        <taxon>Scleractinia</taxon>
        <taxon>Fungiina</taxon>
        <taxon>Poritidae</taxon>
        <taxon>Porites</taxon>
    </lineage>
</organism>
<protein>
    <recommendedName>
        <fullName evidence="7">ALOG domain-containing protein</fullName>
    </recommendedName>
</protein>
<evidence type="ECO:0000313" key="8">
    <source>
        <dbReference type="EMBL" id="CAH3169619.1"/>
    </source>
</evidence>
<dbReference type="PANTHER" id="PTHR31165:SF2">
    <property type="entry name" value="ALOG DOMAIN-CONTAINING PROTEIN"/>
    <property type="match status" value="1"/>
</dbReference>
<evidence type="ECO:0000256" key="2">
    <source>
        <dbReference type="ARBA" id="ARBA00010308"/>
    </source>
</evidence>
<evidence type="ECO:0000313" key="9">
    <source>
        <dbReference type="Proteomes" id="UP001159427"/>
    </source>
</evidence>
<evidence type="ECO:0000256" key="4">
    <source>
        <dbReference type="ARBA" id="ARBA00023125"/>
    </source>
</evidence>
<comment type="subcellular location">
    <subcellularLocation>
        <location evidence="1">Nucleus</location>
    </subcellularLocation>
</comment>
<gene>
    <name evidence="8" type="ORF">PEVE_00006932</name>
</gene>
<comment type="caution">
    <text evidence="8">The sequence shown here is derived from an EMBL/GenBank/DDBJ whole genome shotgun (WGS) entry which is preliminary data.</text>
</comment>
<dbReference type="PANTHER" id="PTHR31165">
    <property type="entry name" value="PROTEIN G1-LIKE2"/>
    <property type="match status" value="1"/>
</dbReference>
<comment type="similarity">
    <text evidence="2">Belongs to the plant homeotic and developmental regulators ALOG protein family.</text>
</comment>
<evidence type="ECO:0000256" key="5">
    <source>
        <dbReference type="ARBA" id="ARBA00023163"/>
    </source>
</evidence>
<keyword evidence="5" id="KW-0804">Transcription</keyword>
<keyword evidence="3" id="KW-0805">Transcription regulation</keyword>
<keyword evidence="4" id="KW-0238">DNA-binding</keyword>
<dbReference type="InterPro" id="IPR040222">
    <property type="entry name" value="ALOG"/>
</dbReference>
<dbReference type="EMBL" id="CALNXI010001458">
    <property type="protein sequence ID" value="CAH3169619.1"/>
    <property type="molecule type" value="Genomic_DNA"/>
</dbReference>
<name>A0ABN8QVN5_9CNID</name>
<keyword evidence="6" id="KW-0539">Nucleus</keyword>
<evidence type="ECO:0000256" key="6">
    <source>
        <dbReference type="ARBA" id="ARBA00023242"/>
    </source>
</evidence>
<accession>A0ABN8QVN5</accession>
<dbReference type="InterPro" id="IPR006936">
    <property type="entry name" value="ALOG_dom"/>
</dbReference>
<dbReference type="Proteomes" id="UP001159427">
    <property type="component" value="Unassembled WGS sequence"/>
</dbReference>
<evidence type="ECO:0000256" key="1">
    <source>
        <dbReference type="ARBA" id="ARBA00004123"/>
    </source>
</evidence>